<evidence type="ECO:0000313" key="2">
    <source>
        <dbReference type="EMBL" id="RBO99370.1"/>
    </source>
</evidence>
<dbReference type="GO" id="GO:0005886">
    <property type="term" value="C:plasma membrane"/>
    <property type="evidence" value="ECO:0007669"/>
    <property type="project" value="TreeGrafter"/>
</dbReference>
<evidence type="ECO:0000313" key="3">
    <source>
        <dbReference type="Proteomes" id="UP000252254"/>
    </source>
</evidence>
<feature type="domain" description="GGDEF" evidence="1">
    <location>
        <begin position="498"/>
        <end position="625"/>
    </location>
</feature>
<dbReference type="SUPFAM" id="SSF55781">
    <property type="entry name" value="GAF domain-like"/>
    <property type="match status" value="3"/>
</dbReference>
<keyword evidence="3" id="KW-1185">Reference proteome</keyword>
<dbReference type="Proteomes" id="UP000252254">
    <property type="component" value="Unassembled WGS sequence"/>
</dbReference>
<accession>A0A366EAB8</accession>
<dbReference type="CDD" id="cd01949">
    <property type="entry name" value="GGDEF"/>
    <property type="match status" value="1"/>
</dbReference>
<dbReference type="PROSITE" id="PS50887">
    <property type="entry name" value="GGDEF"/>
    <property type="match status" value="1"/>
</dbReference>
<dbReference type="AlphaFoldDB" id="A0A366EAB8"/>
<dbReference type="RefSeq" id="WP_113868252.1">
    <property type="nucleotide sequence ID" value="NZ_BAABQN010000003.1"/>
</dbReference>
<dbReference type="EMBL" id="QNRI01000004">
    <property type="protein sequence ID" value="RBO99370.1"/>
    <property type="molecule type" value="Genomic_DNA"/>
</dbReference>
<comment type="caution">
    <text evidence="2">The sequence shown here is derived from an EMBL/GenBank/DDBJ whole genome shotgun (WGS) entry which is preliminary data.</text>
</comment>
<dbReference type="Pfam" id="PF13185">
    <property type="entry name" value="GAF_2"/>
    <property type="match status" value="1"/>
</dbReference>
<dbReference type="SUPFAM" id="SSF55073">
    <property type="entry name" value="Nucleotide cyclase"/>
    <property type="match status" value="1"/>
</dbReference>
<reference evidence="2 3" key="1">
    <citation type="submission" date="2018-06" db="EMBL/GenBank/DDBJ databases">
        <title>Genomic Encyclopedia of Type Strains, Phase IV (KMG-IV): sequencing the most valuable type-strain genomes for metagenomic binning, comparative biology and taxonomic classification.</title>
        <authorList>
            <person name="Goeker M."/>
        </authorList>
    </citation>
    <scope>NUCLEOTIDE SEQUENCE [LARGE SCALE GENOMIC DNA]</scope>
    <source>
        <strain evidence="2 3">DSM 15140</strain>
    </source>
</reference>
<dbReference type="PANTHER" id="PTHR45138">
    <property type="entry name" value="REGULATORY COMPONENTS OF SENSORY TRANSDUCTION SYSTEM"/>
    <property type="match status" value="1"/>
</dbReference>
<dbReference type="Gene3D" id="3.30.450.40">
    <property type="match status" value="2"/>
</dbReference>
<dbReference type="Pfam" id="PF00990">
    <property type="entry name" value="GGDEF"/>
    <property type="match status" value="1"/>
</dbReference>
<protein>
    <submittedName>
        <fullName evidence="2">Diguanylate cyclase with GAF sensor</fullName>
    </submittedName>
</protein>
<proteinExistence type="predicted"/>
<name>A0A366EAB8_9BACI</name>
<dbReference type="InterPro" id="IPR050469">
    <property type="entry name" value="Diguanylate_Cyclase"/>
</dbReference>
<dbReference type="SMART" id="SM00267">
    <property type="entry name" value="GGDEF"/>
    <property type="match status" value="1"/>
</dbReference>
<dbReference type="Pfam" id="PF13492">
    <property type="entry name" value="GAF_3"/>
    <property type="match status" value="1"/>
</dbReference>
<sequence length="625" mass="72724">MTHQTNKHDLNNRLVTNDNLLTINSEHALQKELISRIKLYMEAEYVVLYLYSPVSSDFELVQVSTRKTNQFKRFLYKDKVINKDVTDDKKIVIHNGDQALHSLTTSINYLIPIQQDQSIIGYMLLGYSKGKIKTKEFEKRCKFICKESYSLLNNTKTHLQTKEQANKYELMYRVTQKLNSSMNPSDVLEEIVNTIQSIYPYFTCNLFLSRNYKNERKLPVKELNYNDKYVEKQSIQAFLTGEMRQEQNIEKNKSYLFAPLRGKQGIYGVLQIKVKQLIQFDDDAIDFFRILADSAGNALENAQLYEQSTQLISDLQLINEITHRLNANLRLADTANFLKEQLKTSFEVEDIGFILFQDDSTDYVLLQQSSDCFHSDLLDTLARDIFPVIKKQKEAIFVGDFEKKYPQIHTKLKSVMMMPMIQSEELKGIVILLNHQPNFFSFDDFKLIRSIVQHSTLAFVNSQLREQLEQSLITDYLTKLYARRFLDEKCEYHLENDERGVFLLIDIDDFKNINDTYGHEMGDKLLVQVSHILRECTEEIGFAARWGGEELAVYLPELTTEAGMKIASHLVIDVEEKTNPSITISIGMACWNRYRPINMQQLFDQADRSLYEAKRLGKNGVVKIN</sequence>
<dbReference type="GO" id="GO:0052621">
    <property type="term" value="F:diguanylate cyclase activity"/>
    <property type="evidence" value="ECO:0007669"/>
    <property type="project" value="TreeGrafter"/>
</dbReference>
<gene>
    <name evidence="2" type="ORF">DES48_10439</name>
</gene>
<dbReference type="NCBIfam" id="TIGR00254">
    <property type="entry name" value="GGDEF"/>
    <property type="match status" value="1"/>
</dbReference>
<evidence type="ECO:0000259" key="1">
    <source>
        <dbReference type="PROSITE" id="PS50887"/>
    </source>
</evidence>
<dbReference type="InterPro" id="IPR029787">
    <property type="entry name" value="Nucleotide_cyclase"/>
</dbReference>
<organism evidence="2 3">
    <name type="scientific">Paraliobacillus ryukyuensis</name>
    <dbReference type="NCBI Taxonomy" id="200904"/>
    <lineage>
        <taxon>Bacteria</taxon>
        <taxon>Bacillati</taxon>
        <taxon>Bacillota</taxon>
        <taxon>Bacilli</taxon>
        <taxon>Bacillales</taxon>
        <taxon>Bacillaceae</taxon>
        <taxon>Paraliobacillus</taxon>
    </lineage>
</organism>
<dbReference type="InterPro" id="IPR003018">
    <property type="entry name" value="GAF"/>
</dbReference>
<dbReference type="GO" id="GO:1902201">
    <property type="term" value="P:negative regulation of bacterial-type flagellum-dependent cell motility"/>
    <property type="evidence" value="ECO:0007669"/>
    <property type="project" value="TreeGrafter"/>
</dbReference>
<dbReference type="Gene3D" id="3.30.70.270">
    <property type="match status" value="1"/>
</dbReference>
<dbReference type="InterPro" id="IPR029016">
    <property type="entry name" value="GAF-like_dom_sf"/>
</dbReference>
<dbReference type="InterPro" id="IPR043128">
    <property type="entry name" value="Rev_trsase/Diguanyl_cyclase"/>
</dbReference>
<dbReference type="PANTHER" id="PTHR45138:SF9">
    <property type="entry name" value="DIGUANYLATE CYCLASE DGCM-RELATED"/>
    <property type="match status" value="1"/>
</dbReference>
<dbReference type="OrthoDB" id="9759607at2"/>
<dbReference type="STRING" id="200904.GCA_900168775_02230"/>
<dbReference type="GO" id="GO:0043709">
    <property type="term" value="P:cell adhesion involved in single-species biofilm formation"/>
    <property type="evidence" value="ECO:0007669"/>
    <property type="project" value="TreeGrafter"/>
</dbReference>
<dbReference type="InterPro" id="IPR000160">
    <property type="entry name" value="GGDEF_dom"/>
</dbReference>